<comment type="caution">
    <text evidence="2">The sequence shown here is derived from an EMBL/GenBank/DDBJ whole genome shotgun (WGS) entry which is preliminary data.</text>
</comment>
<feature type="compositionally biased region" description="Polar residues" evidence="1">
    <location>
        <begin position="1"/>
        <end position="16"/>
    </location>
</feature>
<dbReference type="EMBL" id="JAUKUA010000001">
    <property type="protein sequence ID" value="KAK0730993.1"/>
    <property type="molecule type" value="Genomic_DNA"/>
</dbReference>
<feature type="compositionally biased region" description="Polar residues" evidence="1">
    <location>
        <begin position="43"/>
        <end position="53"/>
    </location>
</feature>
<dbReference type="Proteomes" id="UP001172102">
    <property type="component" value="Unassembled WGS sequence"/>
</dbReference>
<keyword evidence="3" id="KW-1185">Reference proteome</keyword>
<evidence type="ECO:0000313" key="3">
    <source>
        <dbReference type="Proteomes" id="UP001172102"/>
    </source>
</evidence>
<organism evidence="2 3">
    <name type="scientific">Lasiosphaeris hirsuta</name>
    <dbReference type="NCBI Taxonomy" id="260670"/>
    <lineage>
        <taxon>Eukaryota</taxon>
        <taxon>Fungi</taxon>
        <taxon>Dikarya</taxon>
        <taxon>Ascomycota</taxon>
        <taxon>Pezizomycotina</taxon>
        <taxon>Sordariomycetes</taxon>
        <taxon>Sordariomycetidae</taxon>
        <taxon>Sordariales</taxon>
        <taxon>Lasiosphaeriaceae</taxon>
        <taxon>Lasiosphaeris</taxon>
    </lineage>
</organism>
<evidence type="ECO:0000313" key="2">
    <source>
        <dbReference type="EMBL" id="KAK0730993.1"/>
    </source>
</evidence>
<feature type="compositionally biased region" description="Polar residues" evidence="1">
    <location>
        <begin position="60"/>
        <end position="111"/>
    </location>
</feature>
<dbReference type="AlphaFoldDB" id="A0AA40BB33"/>
<evidence type="ECO:0000256" key="1">
    <source>
        <dbReference type="SAM" id="MobiDB-lite"/>
    </source>
</evidence>
<gene>
    <name evidence="2" type="ORF">B0H67DRAFT_56730</name>
</gene>
<proteinExistence type="predicted"/>
<sequence>MSKNTMNNMRKSSQAGHKSPIPNLKHPTQPAPPRRNPRAFSIPPQSTILNTANGPLGLTHTKTTTQDASNSFHDSQSRHTNTPPKWDGGQSNSIVTSLPQSSQQYTSSSRMPTKLGHPV</sequence>
<name>A0AA40BB33_9PEZI</name>
<reference evidence="2" key="1">
    <citation type="submission" date="2023-06" db="EMBL/GenBank/DDBJ databases">
        <title>Genome-scale phylogeny and comparative genomics of the fungal order Sordariales.</title>
        <authorList>
            <consortium name="Lawrence Berkeley National Laboratory"/>
            <person name="Hensen N."/>
            <person name="Bonometti L."/>
            <person name="Westerberg I."/>
            <person name="Brannstrom I.O."/>
            <person name="Guillou S."/>
            <person name="Cros-Aarteil S."/>
            <person name="Calhoun S."/>
            <person name="Haridas S."/>
            <person name="Kuo A."/>
            <person name="Mondo S."/>
            <person name="Pangilinan J."/>
            <person name="Riley R."/>
            <person name="Labutti K."/>
            <person name="Andreopoulos B."/>
            <person name="Lipzen A."/>
            <person name="Chen C."/>
            <person name="Yanf M."/>
            <person name="Daum C."/>
            <person name="Ng V."/>
            <person name="Clum A."/>
            <person name="Steindorff A."/>
            <person name="Ohm R."/>
            <person name="Martin F."/>
            <person name="Silar P."/>
            <person name="Natvig D."/>
            <person name="Lalanne C."/>
            <person name="Gautier V."/>
            <person name="Ament-Velasquez S.L."/>
            <person name="Kruys A."/>
            <person name="Hutchinson M.I."/>
            <person name="Powell A.J."/>
            <person name="Barry K."/>
            <person name="Miller A.N."/>
            <person name="Grigoriev I.V."/>
            <person name="Debuchy R."/>
            <person name="Gladieux P."/>
            <person name="Thoren M.H."/>
            <person name="Johannesson H."/>
        </authorList>
    </citation>
    <scope>NUCLEOTIDE SEQUENCE</scope>
    <source>
        <strain evidence="2">SMH4607-1</strain>
    </source>
</reference>
<feature type="region of interest" description="Disordered" evidence="1">
    <location>
        <begin position="1"/>
        <end position="119"/>
    </location>
</feature>
<accession>A0AA40BB33</accession>
<protein>
    <submittedName>
        <fullName evidence="2">Uncharacterized protein</fullName>
    </submittedName>
</protein>